<keyword evidence="14" id="KW-1185">Reference proteome</keyword>
<dbReference type="PANTHER" id="PTHR45928">
    <property type="entry name" value="RE38146P"/>
    <property type="match status" value="1"/>
</dbReference>
<keyword evidence="3 11" id="KW-0813">Transport</keyword>
<evidence type="ECO:0000313" key="14">
    <source>
        <dbReference type="Proteomes" id="UP001150569"/>
    </source>
</evidence>
<sequence>MPPSPSAAESSERMPGTAEVFVGPGLGEPVTVLPRLNPAVFGFMAGGLAACGAVTFTNPMEVVKTRLQLQGENLIPSGSTRTGAPRLRLGTLSTLTFLFRSEGLAGLQKGLGTAYLYQLCLNGTRLGLYTPTKDFFTRHLAEATAAGEVPRNRTAVNILSGMVAGIAGACVGSPLYLIKTRMQSYSTAAGVGHQHHYTGTWGALRRILRQDGVRGLFRGMDASMVRTGVGSAVQLSAYDKCKDTLLGLNGGDSWFQDNIYTHSVASLLTGLLVCFVMNPFDVVSTRMYNQKTDPVTGRGSLYRNPAHCLVTTFRSEGISAFYKALVPQYVRLGPHTVLMFVFMEQIKALGQKWDLVG</sequence>
<keyword evidence="8" id="KW-0496">Mitochondrion</keyword>
<dbReference type="InterPro" id="IPR023395">
    <property type="entry name" value="MCP_dom_sf"/>
</dbReference>
<organism evidence="13 14">
    <name type="scientific">Tieghemiomyces parasiticus</name>
    <dbReference type="NCBI Taxonomy" id="78921"/>
    <lineage>
        <taxon>Eukaryota</taxon>
        <taxon>Fungi</taxon>
        <taxon>Fungi incertae sedis</taxon>
        <taxon>Zoopagomycota</taxon>
        <taxon>Kickxellomycotina</taxon>
        <taxon>Dimargaritomycetes</taxon>
        <taxon>Dimargaritales</taxon>
        <taxon>Dimargaritaceae</taxon>
        <taxon>Tieghemiomyces</taxon>
    </lineage>
</organism>
<comment type="caution">
    <text evidence="13">The sequence shown here is derived from an EMBL/GenBank/DDBJ whole genome shotgun (WGS) entry which is preliminary data.</text>
</comment>
<keyword evidence="7 12" id="KW-1133">Transmembrane helix</keyword>
<reference evidence="13" key="1">
    <citation type="submission" date="2022-07" db="EMBL/GenBank/DDBJ databases">
        <title>Phylogenomic reconstructions and comparative analyses of Kickxellomycotina fungi.</title>
        <authorList>
            <person name="Reynolds N.K."/>
            <person name="Stajich J.E."/>
            <person name="Barry K."/>
            <person name="Grigoriev I.V."/>
            <person name="Crous P."/>
            <person name="Smith M.E."/>
        </authorList>
    </citation>
    <scope>NUCLEOTIDE SEQUENCE</scope>
    <source>
        <strain evidence="13">RSA 861</strain>
    </source>
</reference>
<proteinExistence type="inferred from homology"/>
<evidence type="ECO:0000256" key="9">
    <source>
        <dbReference type="ARBA" id="ARBA00023136"/>
    </source>
</evidence>
<name>A0A9W8DU83_9FUNG</name>
<dbReference type="PROSITE" id="PS50920">
    <property type="entry name" value="SOLCAR"/>
    <property type="match status" value="3"/>
</dbReference>
<feature type="transmembrane region" description="Helical" evidence="12">
    <location>
        <begin position="158"/>
        <end position="178"/>
    </location>
</feature>
<evidence type="ECO:0000256" key="12">
    <source>
        <dbReference type="SAM" id="Phobius"/>
    </source>
</evidence>
<evidence type="ECO:0000256" key="7">
    <source>
        <dbReference type="ARBA" id="ARBA00022989"/>
    </source>
</evidence>
<dbReference type="InterPro" id="IPR018108">
    <property type="entry name" value="MCP_transmembrane"/>
</dbReference>
<dbReference type="Pfam" id="PF00153">
    <property type="entry name" value="Mito_carr"/>
    <property type="match status" value="3"/>
</dbReference>
<feature type="repeat" description="Solcar" evidence="10">
    <location>
        <begin position="257"/>
        <end position="349"/>
    </location>
</feature>
<dbReference type="Proteomes" id="UP001150569">
    <property type="component" value="Unassembled WGS sequence"/>
</dbReference>
<feature type="repeat" description="Solcar" evidence="10">
    <location>
        <begin position="37"/>
        <end position="135"/>
    </location>
</feature>
<evidence type="ECO:0000256" key="5">
    <source>
        <dbReference type="ARBA" id="ARBA00022737"/>
    </source>
</evidence>
<dbReference type="PANTHER" id="PTHR45928:SF1">
    <property type="entry name" value="RE38146P"/>
    <property type="match status" value="1"/>
</dbReference>
<keyword evidence="9 10" id="KW-0472">Membrane</keyword>
<evidence type="ECO:0000256" key="1">
    <source>
        <dbReference type="ARBA" id="ARBA00004448"/>
    </source>
</evidence>
<dbReference type="GO" id="GO:0005743">
    <property type="term" value="C:mitochondrial inner membrane"/>
    <property type="evidence" value="ECO:0007669"/>
    <property type="project" value="UniProtKB-SubCell"/>
</dbReference>
<evidence type="ECO:0000256" key="6">
    <source>
        <dbReference type="ARBA" id="ARBA00022792"/>
    </source>
</evidence>
<dbReference type="Gene3D" id="1.50.40.10">
    <property type="entry name" value="Mitochondrial carrier domain"/>
    <property type="match status" value="1"/>
</dbReference>
<evidence type="ECO:0000256" key="3">
    <source>
        <dbReference type="ARBA" id="ARBA00022448"/>
    </source>
</evidence>
<evidence type="ECO:0000313" key="13">
    <source>
        <dbReference type="EMBL" id="KAJ1918522.1"/>
    </source>
</evidence>
<feature type="transmembrane region" description="Helical" evidence="12">
    <location>
        <begin position="259"/>
        <end position="280"/>
    </location>
</feature>
<evidence type="ECO:0000256" key="8">
    <source>
        <dbReference type="ARBA" id="ARBA00023128"/>
    </source>
</evidence>
<feature type="repeat" description="Solcar" evidence="10">
    <location>
        <begin position="152"/>
        <end position="244"/>
    </location>
</feature>
<keyword evidence="4 10" id="KW-0812">Transmembrane</keyword>
<evidence type="ECO:0000256" key="10">
    <source>
        <dbReference type="PROSITE-ProRule" id="PRU00282"/>
    </source>
</evidence>
<evidence type="ECO:0000256" key="2">
    <source>
        <dbReference type="ARBA" id="ARBA00006375"/>
    </source>
</evidence>
<keyword evidence="5" id="KW-0677">Repeat</keyword>
<evidence type="ECO:0000256" key="11">
    <source>
        <dbReference type="RuleBase" id="RU000488"/>
    </source>
</evidence>
<dbReference type="InterPro" id="IPR051508">
    <property type="entry name" value="Mito_Carrier_Antiporter"/>
</dbReference>
<dbReference type="EMBL" id="JANBPT010000501">
    <property type="protein sequence ID" value="KAJ1918522.1"/>
    <property type="molecule type" value="Genomic_DNA"/>
</dbReference>
<dbReference type="AlphaFoldDB" id="A0A9W8DU83"/>
<comment type="similarity">
    <text evidence="2 11">Belongs to the mitochondrial carrier (TC 2.A.29) family.</text>
</comment>
<feature type="transmembrane region" description="Helical" evidence="12">
    <location>
        <begin position="39"/>
        <end position="57"/>
    </location>
</feature>
<gene>
    <name evidence="13" type="primary">OAC1_1</name>
    <name evidence="13" type="ORF">IWQ60_007480</name>
</gene>
<dbReference type="SUPFAM" id="SSF103506">
    <property type="entry name" value="Mitochondrial carrier"/>
    <property type="match status" value="1"/>
</dbReference>
<protein>
    <submittedName>
        <fullName evidence="13">Mitochondrial oxaloacetate carrier protein</fullName>
    </submittedName>
</protein>
<evidence type="ECO:0000256" key="4">
    <source>
        <dbReference type="ARBA" id="ARBA00022692"/>
    </source>
</evidence>
<comment type="subcellular location">
    <subcellularLocation>
        <location evidence="1">Mitochondrion inner membrane</location>
        <topology evidence="1">Multi-pass membrane protein</topology>
    </subcellularLocation>
</comment>
<keyword evidence="6" id="KW-0999">Mitochondrion inner membrane</keyword>
<accession>A0A9W8DU83</accession>
<dbReference type="OrthoDB" id="6703404at2759"/>